<name>A0A1H2ZMU9_9RHOB</name>
<dbReference type="EMBL" id="FNNA01000003">
    <property type="protein sequence ID" value="SDX18298.1"/>
    <property type="molecule type" value="Genomic_DNA"/>
</dbReference>
<dbReference type="SUPFAM" id="SSF51120">
    <property type="entry name" value="beta-Roll"/>
    <property type="match status" value="2"/>
</dbReference>
<dbReference type="PANTHER" id="PTHR38340:SF1">
    <property type="entry name" value="S-LAYER PROTEIN"/>
    <property type="match status" value="1"/>
</dbReference>
<evidence type="ECO:0000313" key="4">
    <source>
        <dbReference type="EMBL" id="SDX18298.1"/>
    </source>
</evidence>
<dbReference type="InterPro" id="IPR036844">
    <property type="entry name" value="Hint_dom_sf"/>
</dbReference>
<accession>A0A1H2ZMU9</accession>
<dbReference type="PRINTS" id="PR00313">
    <property type="entry name" value="CABNDNGRPT"/>
</dbReference>
<evidence type="ECO:0000259" key="3">
    <source>
        <dbReference type="Pfam" id="PF13403"/>
    </source>
</evidence>
<reference evidence="5" key="1">
    <citation type="submission" date="2016-10" db="EMBL/GenBank/DDBJ databases">
        <authorList>
            <person name="Varghese N."/>
            <person name="Submissions S."/>
        </authorList>
    </citation>
    <scope>NUCLEOTIDE SEQUENCE [LARGE SCALE GENOMIC DNA]</scope>
    <source>
        <strain evidence="5">DSM 29303</strain>
    </source>
</reference>
<dbReference type="RefSeq" id="WP_036734311.1">
    <property type="nucleotide sequence ID" value="NZ_FNNA01000003.1"/>
</dbReference>
<dbReference type="STRING" id="1545044.SAMN05444276_103135"/>
<dbReference type="PROSITE" id="PS00330">
    <property type="entry name" value="HEMOLYSIN_CALCIUM"/>
    <property type="match status" value="1"/>
</dbReference>
<dbReference type="SUPFAM" id="SSF51294">
    <property type="entry name" value="Hedgehog/intein (Hint) domain"/>
    <property type="match status" value="1"/>
</dbReference>
<gene>
    <name evidence="4" type="ORF">SAMN05444276_103135</name>
</gene>
<dbReference type="Pfam" id="PF00353">
    <property type="entry name" value="HemolysinCabind"/>
    <property type="match status" value="4"/>
</dbReference>
<sequence>MAHLVGTVGDDTLVGTPDDDLIEGLAGNDRIVIGDAPGNDTILGGDGGDTLDASGQTAGTTVTYSGAGEGTVVQGADSVSFAGIERLNLGWGNDAVTAAGTSAGIDVNTGAGDDTIIGSDARDTIDGGAGNDLIDSGDGDDLIESSTGNDTVHAGGGDDGVRWGKDVDNQTGHDVLYGGETGETSGDALNAWTYDGVAVEFTGAESGTLADNHGNTAEFHQFERILTGEGDDSIDASGAVLTGTTGVNVLSREGDDTLIGSAGDDTLNGGHGADVVNGGAGDDIISLNGNLYGDPTQPDNSADVLVLQDGSGDDRVLDFRVPVRQPDGSIVSTDRLDVGALHDASGNPVDLDDVTISADGDGNAVLTFPNGESITLVGVTPAQLGSRRLLNAMGIPCFTAGTRIATPRGAVPIEALRAGDAVLTRDHGARPLRWVGRRRLGAAALASAPHLRPVRIRAGALGPGCPAADLTVSPQHRMLVTSRIAQRMFGTAEVLVAAKQLTSLPGISIDTEATEVEYIHLLFDDHEVVTANGAASESLYTGAEALRAVGRAARAEILELFPALRHGVPGAPARPLVRGRQARSLAARHLRNLRPLVGMH</sequence>
<dbReference type="AlphaFoldDB" id="A0A1H2ZMU9"/>
<dbReference type="Gene3D" id="2.170.16.10">
    <property type="entry name" value="Hedgehog/Intein (Hint) domain"/>
    <property type="match status" value="1"/>
</dbReference>
<dbReference type="Pfam" id="PF13403">
    <property type="entry name" value="Hint_2"/>
    <property type="match status" value="1"/>
</dbReference>
<dbReference type="OrthoDB" id="6305173at2"/>
<dbReference type="InterPro" id="IPR011049">
    <property type="entry name" value="Serralysin-like_metalloprot_C"/>
</dbReference>
<feature type="domain" description="Hedgehog/Intein (Hint)" evidence="3">
    <location>
        <begin position="396"/>
        <end position="542"/>
    </location>
</feature>
<keyword evidence="2" id="KW-0964">Secreted</keyword>
<dbReference type="GO" id="GO:0005509">
    <property type="term" value="F:calcium ion binding"/>
    <property type="evidence" value="ECO:0007669"/>
    <property type="project" value="InterPro"/>
</dbReference>
<evidence type="ECO:0000313" key="5">
    <source>
        <dbReference type="Proteomes" id="UP000182944"/>
    </source>
</evidence>
<dbReference type="Gene3D" id="2.150.10.10">
    <property type="entry name" value="Serralysin-like metalloprotease, C-terminal"/>
    <property type="match status" value="3"/>
</dbReference>
<organism evidence="4 5">
    <name type="scientific">Paracoccus sanguinis</name>
    <dbReference type="NCBI Taxonomy" id="1545044"/>
    <lineage>
        <taxon>Bacteria</taxon>
        <taxon>Pseudomonadati</taxon>
        <taxon>Pseudomonadota</taxon>
        <taxon>Alphaproteobacteria</taxon>
        <taxon>Rhodobacterales</taxon>
        <taxon>Paracoccaceae</taxon>
        <taxon>Paracoccus</taxon>
    </lineage>
</organism>
<evidence type="ECO:0000256" key="2">
    <source>
        <dbReference type="ARBA" id="ARBA00022525"/>
    </source>
</evidence>
<dbReference type="InterPro" id="IPR028992">
    <property type="entry name" value="Hedgehog/Intein_dom"/>
</dbReference>
<dbReference type="Proteomes" id="UP000182944">
    <property type="component" value="Unassembled WGS sequence"/>
</dbReference>
<dbReference type="InterPro" id="IPR050557">
    <property type="entry name" value="RTX_toxin/Mannuronan_C5-epim"/>
</dbReference>
<dbReference type="InterPro" id="IPR001343">
    <property type="entry name" value="Hemolysn_Ca-bd"/>
</dbReference>
<protein>
    <submittedName>
        <fullName evidence="4">Hemolysin-type calcium-binding repeat-containing protein</fullName>
    </submittedName>
</protein>
<dbReference type="PANTHER" id="PTHR38340">
    <property type="entry name" value="S-LAYER PROTEIN"/>
    <property type="match status" value="1"/>
</dbReference>
<keyword evidence="5" id="KW-1185">Reference proteome</keyword>
<evidence type="ECO:0000256" key="1">
    <source>
        <dbReference type="ARBA" id="ARBA00004613"/>
    </source>
</evidence>
<proteinExistence type="predicted"/>
<dbReference type="GO" id="GO:0005576">
    <property type="term" value="C:extracellular region"/>
    <property type="evidence" value="ECO:0007669"/>
    <property type="project" value="UniProtKB-SubCell"/>
</dbReference>
<dbReference type="InterPro" id="IPR018511">
    <property type="entry name" value="Hemolysin-typ_Ca-bd_CS"/>
</dbReference>
<comment type="subcellular location">
    <subcellularLocation>
        <location evidence="1">Secreted</location>
    </subcellularLocation>
</comment>